<organism evidence="7 8">
    <name type="scientific">Azospirillum thermophilum</name>
    <dbReference type="NCBI Taxonomy" id="2202148"/>
    <lineage>
        <taxon>Bacteria</taxon>
        <taxon>Pseudomonadati</taxon>
        <taxon>Pseudomonadota</taxon>
        <taxon>Alphaproteobacteria</taxon>
        <taxon>Rhodospirillales</taxon>
        <taxon>Azospirillaceae</taxon>
        <taxon>Azospirillum</taxon>
    </lineage>
</organism>
<evidence type="ECO:0000313" key="7">
    <source>
        <dbReference type="EMBL" id="AWK88339.1"/>
    </source>
</evidence>
<evidence type="ECO:0000256" key="3">
    <source>
        <dbReference type="ARBA" id="ARBA00022989"/>
    </source>
</evidence>
<protein>
    <submittedName>
        <fullName evidence="7">Efflux transporter periplasmic adaptor subunit</fullName>
    </submittedName>
</protein>
<evidence type="ECO:0000256" key="2">
    <source>
        <dbReference type="ARBA" id="ARBA00022692"/>
    </source>
</evidence>
<evidence type="ECO:0000259" key="5">
    <source>
        <dbReference type="Pfam" id="PF25917"/>
    </source>
</evidence>
<dbReference type="SUPFAM" id="SSF111369">
    <property type="entry name" value="HlyD-like secretion proteins"/>
    <property type="match status" value="1"/>
</dbReference>
<dbReference type="NCBIfam" id="TIGR01730">
    <property type="entry name" value="RND_mfp"/>
    <property type="match status" value="1"/>
</dbReference>
<feature type="domain" description="Multidrug resistance protein MdtA-like barrel-sandwich hybrid" evidence="5">
    <location>
        <begin position="46"/>
        <end position="184"/>
    </location>
</feature>
<dbReference type="OrthoDB" id="9811754at2"/>
<name>A0A2S2CV41_9PROT</name>
<dbReference type="Proteomes" id="UP000245629">
    <property type="component" value="Chromosome 3"/>
</dbReference>
<keyword evidence="2" id="KW-0812">Transmembrane</keyword>
<evidence type="ECO:0000256" key="4">
    <source>
        <dbReference type="ARBA" id="ARBA00023136"/>
    </source>
</evidence>
<proteinExistence type="inferred from homology"/>
<feature type="domain" description="p-hydroxybenzoic acid efflux pump subunit AaeA-like beta-barrel" evidence="6">
    <location>
        <begin position="188"/>
        <end position="285"/>
    </location>
</feature>
<keyword evidence="3" id="KW-1133">Transmembrane helix</keyword>
<dbReference type="Pfam" id="PF25963">
    <property type="entry name" value="Beta-barrel_AAEA"/>
    <property type="match status" value="1"/>
</dbReference>
<dbReference type="InterPro" id="IPR058625">
    <property type="entry name" value="MdtA-like_BSH"/>
</dbReference>
<reference evidence="8" key="1">
    <citation type="submission" date="2018-05" db="EMBL/GenBank/DDBJ databases">
        <title>Azospirillum thermophila sp. nov., a novel isolated from hot spring.</title>
        <authorList>
            <person name="Zhao Z."/>
        </authorList>
    </citation>
    <scope>NUCLEOTIDE SEQUENCE [LARGE SCALE GENOMIC DNA]</scope>
    <source>
        <strain evidence="8">CFH 70021</strain>
    </source>
</reference>
<dbReference type="InterPro" id="IPR050393">
    <property type="entry name" value="MFP_Efflux_Pump"/>
</dbReference>
<dbReference type="InterPro" id="IPR058634">
    <property type="entry name" value="AaeA-lik-b-barrel"/>
</dbReference>
<dbReference type="PANTHER" id="PTHR30367:SF12">
    <property type="entry name" value="P-HYDROXYBENZOIC ACID EFFLUX PUMP SUBUNIT AAEA"/>
    <property type="match status" value="1"/>
</dbReference>
<keyword evidence="8" id="KW-1185">Reference proteome</keyword>
<evidence type="ECO:0000259" key="6">
    <source>
        <dbReference type="Pfam" id="PF25963"/>
    </source>
</evidence>
<dbReference type="Gene3D" id="2.40.50.100">
    <property type="match status" value="1"/>
</dbReference>
<accession>A0A2S2CV41</accession>
<dbReference type="Gene3D" id="2.40.30.170">
    <property type="match status" value="1"/>
</dbReference>
<keyword evidence="4" id="KW-0472">Membrane</keyword>
<evidence type="ECO:0000313" key="8">
    <source>
        <dbReference type="Proteomes" id="UP000245629"/>
    </source>
</evidence>
<dbReference type="EMBL" id="CP029354">
    <property type="protein sequence ID" value="AWK88339.1"/>
    <property type="molecule type" value="Genomic_DNA"/>
</dbReference>
<dbReference type="GO" id="GO:0022857">
    <property type="term" value="F:transmembrane transporter activity"/>
    <property type="evidence" value="ECO:0007669"/>
    <property type="project" value="InterPro"/>
</dbReference>
<dbReference type="KEGG" id="azz:DEW08_19815"/>
<dbReference type="GO" id="GO:0016020">
    <property type="term" value="C:membrane"/>
    <property type="evidence" value="ECO:0007669"/>
    <property type="project" value="InterPro"/>
</dbReference>
<dbReference type="InterPro" id="IPR006143">
    <property type="entry name" value="RND_pump_MFP"/>
</dbReference>
<dbReference type="Pfam" id="PF25917">
    <property type="entry name" value="BSH_RND"/>
    <property type="match status" value="1"/>
</dbReference>
<comment type="similarity">
    <text evidence="1">Belongs to the membrane fusion protein (MFP) (TC 8.A.1) family.</text>
</comment>
<dbReference type="AlphaFoldDB" id="A0A2S2CV41"/>
<evidence type="ECO:0000256" key="1">
    <source>
        <dbReference type="ARBA" id="ARBA00009477"/>
    </source>
</evidence>
<sequence length="299" mass="32895">MPMILPALRVLVTLAAVALAAVLGWALWQHYMLEPWTRDARVRADVVTIAPDVSGVVVEVRARDNQQVARGEVLFTIDQERYRLALVQAEAQADSRRSDWMSQRSQAERREQLGRFASAEERERMEAGAAMARGAYDQALAARDVARLNLERTEVKAPVDGYVTNLSVNAGDYATAGKPMLAVIDRTSFWVSGYFEETKIPAIHEGDPVTVELLGGRQAIAGHVEGVSRAIADRENRTGDELLADVNPTFTWVRLAQRIPVRIRLDQVPEGVRLVAGMTCTVTVTPGGSGRRPALLSLR</sequence>
<dbReference type="PANTHER" id="PTHR30367">
    <property type="entry name" value="P-HYDROXYBENZOIC ACID EFFLUX PUMP SUBUNIT AAEA-RELATED"/>
    <property type="match status" value="1"/>
</dbReference>
<gene>
    <name evidence="7" type="ORF">DEW08_19815</name>
</gene>